<reference evidence="4 5" key="1">
    <citation type="submission" date="2024-09" db="EMBL/GenBank/DDBJ databases">
        <authorList>
            <person name="Fullem K."/>
        </authorList>
    </citation>
    <scope>NUCLEOTIDE SEQUENCE [LARGE SCALE GENOMIC DNA]</scope>
    <source>
        <strain evidence="5">K1(2024)</strain>
    </source>
</reference>
<evidence type="ECO:0000256" key="1">
    <source>
        <dbReference type="ARBA" id="ARBA00022741"/>
    </source>
</evidence>
<keyword evidence="1" id="KW-0547">Nucleotide-binding</keyword>
<dbReference type="InterPro" id="IPR027417">
    <property type="entry name" value="P-loop_NTPase"/>
</dbReference>
<gene>
    <name evidence="4" type="ORF">ACE1YR_16270</name>
</gene>
<organism evidence="4 5">
    <name type="scientific">Pseudomonas boreofloridensis</name>
    <dbReference type="NCBI Taxonomy" id="3064348"/>
    <lineage>
        <taxon>Bacteria</taxon>
        <taxon>Pseudomonadati</taxon>
        <taxon>Pseudomonadota</taxon>
        <taxon>Gammaproteobacteria</taxon>
        <taxon>Pseudomonadales</taxon>
        <taxon>Pseudomonadaceae</taxon>
        <taxon>Pseudomonas</taxon>
    </lineage>
</organism>
<evidence type="ECO:0000259" key="3">
    <source>
        <dbReference type="Pfam" id="PF06414"/>
    </source>
</evidence>
<proteinExistence type="predicted"/>
<name>A0ABV4ZBF8_9PSED</name>
<evidence type="ECO:0000313" key="4">
    <source>
        <dbReference type="EMBL" id="MFB3801964.1"/>
    </source>
</evidence>
<evidence type="ECO:0000313" key="5">
    <source>
        <dbReference type="Proteomes" id="UP001577047"/>
    </source>
</evidence>
<dbReference type="EMBL" id="JBHFXX010000015">
    <property type="protein sequence ID" value="MFB3801964.1"/>
    <property type="molecule type" value="Genomic_DNA"/>
</dbReference>
<dbReference type="InterPro" id="IPR010488">
    <property type="entry name" value="Zeta_toxin_domain"/>
</dbReference>
<evidence type="ECO:0000256" key="2">
    <source>
        <dbReference type="ARBA" id="ARBA00022840"/>
    </source>
</evidence>
<accession>A0ABV4ZBF8</accession>
<feature type="domain" description="Zeta toxin" evidence="3">
    <location>
        <begin position="34"/>
        <end position="203"/>
    </location>
</feature>
<keyword evidence="5" id="KW-1185">Reference proteome</keyword>
<comment type="caution">
    <text evidence="4">The sequence shown here is derived from an EMBL/GenBank/DDBJ whole genome shotgun (WGS) entry which is preliminary data.</text>
</comment>
<dbReference type="Pfam" id="PF06414">
    <property type="entry name" value="Zeta_toxin"/>
    <property type="match status" value="1"/>
</dbReference>
<protein>
    <submittedName>
        <fullName evidence="4">Zeta toxin family protein</fullName>
    </submittedName>
</protein>
<dbReference type="Proteomes" id="UP001577047">
    <property type="component" value="Unassembled WGS sequence"/>
</dbReference>
<keyword evidence="2" id="KW-0067">ATP-binding</keyword>
<dbReference type="RefSeq" id="WP_029614520.1">
    <property type="nucleotide sequence ID" value="NZ_JAUQOQ010000018.1"/>
</dbReference>
<sequence length="327" mass="36562">MSHPYPYTEAELQAVFEAISATLFDKTRDVGSDGQPEPKLLIVAGAQGSGKTYLLENHLLPGNAYDNYVRLYVPAYRALHPRYEQMRALSGLEVYAQTEPFIWALGNKLFSYAFQNRYNIIMESALDSADFASFPATAVALGYRFEVHLIACQKEFSHWATLHRGVKAVAKDEFERFVPLSKIETSQGNARAILDAFENACTQAPGSEITLYHRGFETGMESQALCHSRCEAPAALTPQPDFKGQPFVTAPQLNPHFQIIRSEQANFPCSYVQYSQVVHAGMVDAPARQQMVQHCCQTLEKAQALMPAIPQSVFRELSVYVLKYAYA</sequence>
<dbReference type="Gene3D" id="3.40.50.300">
    <property type="entry name" value="P-loop containing nucleotide triphosphate hydrolases"/>
    <property type="match status" value="1"/>
</dbReference>